<dbReference type="NCBIfam" id="NF041492">
    <property type="entry name" value="MobF"/>
    <property type="match status" value="1"/>
</dbReference>
<dbReference type="SUPFAM" id="SSF55464">
    <property type="entry name" value="Origin of replication-binding domain, RBD-like"/>
    <property type="match status" value="1"/>
</dbReference>
<evidence type="ECO:0000313" key="3">
    <source>
        <dbReference type="Proteomes" id="UP001500523"/>
    </source>
</evidence>
<sequence length="1007" mass="106441">MTVRPAGLAGGGDAAAYYAADNYYTGEQEGPSAWGGEGAAELGLAGHVDGDAFNAVLDGRLPGGVVIAAGGDGTRNPGFDLTFNAPKSVSLVALIGGDARVVAAHARAVSATMAWAEARFGQARSSKGGETLQPARMVYALFQHDLSRKLDPHLHTHAVVVNAGLRADGSWVALNNRPLWKQSALIGAAYHAELRLELGKLGYETEINGKHGQFDILGIPRDVIETFSVRREEILQKAAELGLTSPRAMEQIATRSRDAKQAGDAQAARALWVQKAVVHGPAIHGVTQAAHDMVRPRSALAAVRDWGAALVERVTRGFGPSPEPLLRGLDDARRGGDLASAYAVAAGVRHLGERAASFEHRDVLTASLAMAEKGATVRGIEARIDALRQAGVLIAGPRGSVHADRLTTRDMLATEKTILSAVRAGVGTAAPPMATGMADAALSRVAGAHGVTLAGEQRQAGLAMLAGTDRIQLIQGDAGSGKSFLFETVSRAGAEGGVGLLVLVPQNKLMEEMAGRGLEMRSLASVLQAHGRSDGRARASEALSTLMAGKIVVLEEASMVSSRQLAGLIDVVRAGGAAKLVMVGDVRQIASPGAGRPFALLQEAGMPTVRLAENRRQQTDTLREAALLAREGRIGDTVALLGDRVCESADPAAAAVAEYLALPLGERERTALLTSGHVLREAVLGAVRDGLMAEGLLGPDAVTLRVWDNLNLTREELRQSRHWAEGMRLDIYRHQAGLVPGAYTVGATERGTGIVRLDRDGDTRRFDPRSLHHAGQGAALAVPGVIEVREGDRLVFTGTDKARGMTNGTAVRLDRIEGGTLHLSGRDRDHVIAPDDPMRERLGHGAVLNMHRAQGITVDRAITVMDSHDRLLNSQSLYYVLQTRAREDMTLHTDDRVALVAAIEGHRGDVPHALDLAPELSPSGGERFDPTTGELAPAGIVAESAESRDVRLLDAMSAALQAIGKEEIVAVPVLLVPEPVAIVQVEPIAPSRKELEIEISRDFDMDM</sequence>
<gene>
    <name evidence="2" type="primary">mobF_1</name>
    <name evidence="2" type="ORF">GCM10022268_29870</name>
</gene>
<dbReference type="InterPro" id="IPR027417">
    <property type="entry name" value="P-loop_NTPase"/>
</dbReference>
<name>A0ABP7EKF9_9SPHN</name>
<dbReference type="Gene3D" id="3.40.50.300">
    <property type="entry name" value="P-loop containing nucleotide triphosphate hydrolases"/>
    <property type="match status" value="2"/>
</dbReference>
<dbReference type="NCBIfam" id="TIGR02686">
    <property type="entry name" value="relax_trwC"/>
    <property type="match status" value="1"/>
</dbReference>
<evidence type="ECO:0000313" key="2">
    <source>
        <dbReference type="EMBL" id="GAA3719662.1"/>
    </source>
</evidence>
<dbReference type="Proteomes" id="UP001500523">
    <property type="component" value="Unassembled WGS sequence"/>
</dbReference>
<dbReference type="Pfam" id="PF13604">
    <property type="entry name" value="AAA_30"/>
    <property type="match status" value="1"/>
</dbReference>
<dbReference type="SUPFAM" id="SSF52540">
    <property type="entry name" value="P-loop containing nucleoside triphosphate hydrolases"/>
    <property type="match status" value="2"/>
</dbReference>
<dbReference type="Gene3D" id="2.30.30.940">
    <property type="match status" value="1"/>
</dbReference>
<keyword evidence="3" id="KW-1185">Reference proteome</keyword>
<dbReference type="RefSeq" id="WP_344694207.1">
    <property type="nucleotide sequence ID" value="NZ_BAABBF010000008.1"/>
</dbReference>
<evidence type="ECO:0000259" key="1">
    <source>
        <dbReference type="Pfam" id="PF08751"/>
    </source>
</evidence>
<feature type="domain" description="TrwC relaxase" evidence="1">
    <location>
        <begin position="12"/>
        <end position="276"/>
    </location>
</feature>
<dbReference type="InterPro" id="IPR014059">
    <property type="entry name" value="TraI/TrwC_relax"/>
</dbReference>
<organism evidence="2 3">
    <name type="scientific">Sphingomonas cynarae</name>
    <dbReference type="NCBI Taxonomy" id="930197"/>
    <lineage>
        <taxon>Bacteria</taxon>
        <taxon>Pseudomonadati</taxon>
        <taxon>Pseudomonadota</taxon>
        <taxon>Alphaproteobacteria</taxon>
        <taxon>Sphingomonadales</taxon>
        <taxon>Sphingomonadaceae</taxon>
        <taxon>Sphingomonas</taxon>
    </lineage>
</organism>
<reference evidence="3" key="1">
    <citation type="journal article" date="2019" name="Int. J. Syst. Evol. Microbiol.">
        <title>The Global Catalogue of Microorganisms (GCM) 10K type strain sequencing project: providing services to taxonomists for standard genome sequencing and annotation.</title>
        <authorList>
            <consortium name="The Broad Institute Genomics Platform"/>
            <consortium name="The Broad Institute Genome Sequencing Center for Infectious Disease"/>
            <person name="Wu L."/>
            <person name="Ma J."/>
        </authorList>
    </citation>
    <scope>NUCLEOTIDE SEQUENCE [LARGE SCALE GENOMIC DNA]</scope>
    <source>
        <strain evidence="3">JCM 17498</strain>
    </source>
</reference>
<dbReference type="InterPro" id="IPR014862">
    <property type="entry name" value="TrwC"/>
</dbReference>
<dbReference type="EMBL" id="BAABBF010000008">
    <property type="protein sequence ID" value="GAA3719662.1"/>
    <property type="molecule type" value="Genomic_DNA"/>
</dbReference>
<accession>A0ABP7EKF9</accession>
<proteinExistence type="predicted"/>
<protein>
    <submittedName>
        <fullName evidence="2">MobF family relaxase</fullName>
    </submittedName>
</protein>
<dbReference type="Pfam" id="PF08751">
    <property type="entry name" value="TrwC"/>
    <property type="match status" value="1"/>
</dbReference>
<comment type="caution">
    <text evidence="2">The sequence shown here is derived from an EMBL/GenBank/DDBJ whole genome shotgun (WGS) entry which is preliminary data.</text>
</comment>